<dbReference type="PROSITE" id="PS00687">
    <property type="entry name" value="ALDEHYDE_DEHYDR_GLU"/>
    <property type="match status" value="1"/>
</dbReference>
<proteinExistence type="inferred from homology"/>
<dbReference type="InterPro" id="IPR016161">
    <property type="entry name" value="Ald_DH/histidinol_DH"/>
</dbReference>
<dbReference type="GO" id="GO:1901023">
    <property type="term" value="P:4-hydroxyphenylacetate catabolic process"/>
    <property type="evidence" value="ECO:0007669"/>
    <property type="project" value="InterPro"/>
</dbReference>
<feature type="active site" evidence="4">
    <location>
        <position position="260"/>
    </location>
</feature>
<evidence type="ECO:0000256" key="5">
    <source>
        <dbReference type="RuleBase" id="RU003345"/>
    </source>
</evidence>
<dbReference type="Gene3D" id="3.40.605.10">
    <property type="entry name" value="Aldehyde Dehydrogenase, Chain A, domain 1"/>
    <property type="match status" value="1"/>
</dbReference>
<gene>
    <name evidence="7" type="primary">hpaE</name>
    <name evidence="7" type="ORF">D0T12_27405</name>
</gene>
<evidence type="ECO:0000259" key="6">
    <source>
        <dbReference type="Pfam" id="PF00171"/>
    </source>
</evidence>
<sequence>MPLPSSPARPDGLPERIRHWIGGEFTDSADGSVFDVVDPVSNTPYTTAAAGGPADIDRAVAAARAAFPAWAGLGNRERATILNRVADAVEAREDRLSAFESFDSGLPITQARGQARRAAENFRYFADVIVALGEEAFRVGEQQLNYVVRTPAGVAGLITPWNTPFMLESWKLAPAIASGCTLVLKPAEWTPLSANLWPEIFAEAGVPAGVVNIVHGIGEEAGQALVDHPDVPLLSFTGSTDTGRHIMRCSADGLKTLSMELGGKSPVVVFADADLDAALDSVLFGVFSLNGERCTAGSRVLVERPVYEEFTRRLAERAERVKVGPPSDPATEVGALVHPEHYARVLEYVEIGQREAKLVAGGVRPAHLPEGNYLQPTVFTDVSRDARIFQEEIFGPVVAVSPFDDEAEAIELANATRYGLAGYVWTNDLRRGHRIAHAVASGMVWINSHNVRDLRTPFGGMKDSGVGREGGAHSIDFFTESKIVHVMLGEVHTPRFGAQEKE</sequence>
<keyword evidence="2 5" id="KW-0560">Oxidoreductase</keyword>
<dbReference type="RefSeq" id="WP_117402935.1">
    <property type="nucleotide sequence ID" value="NZ_QVNQ01000009.1"/>
</dbReference>
<dbReference type="SUPFAM" id="SSF53720">
    <property type="entry name" value="ALDH-like"/>
    <property type="match status" value="1"/>
</dbReference>
<dbReference type="InterPro" id="IPR016160">
    <property type="entry name" value="Ald_DH_CS_CYS"/>
</dbReference>
<dbReference type="InterPro" id="IPR015590">
    <property type="entry name" value="Aldehyde_DH_dom"/>
</dbReference>
<comment type="caution">
    <text evidence="7">The sequence shown here is derived from an EMBL/GenBank/DDBJ whole genome shotgun (WGS) entry which is preliminary data.</text>
</comment>
<dbReference type="Proteomes" id="UP000262882">
    <property type="component" value="Unassembled WGS sequence"/>
</dbReference>
<dbReference type="CDD" id="cd07093">
    <property type="entry name" value="ALDH_F8_HMSADH"/>
    <property type="match status" value="1"/>
</dbReference>
<keyword evidence="3" id="KW-0520">NAD</keyword>
<organism evidence="7 8">
    <name type="scientific">Actinomadura spongiicola</name>
    <dbReference type="NCBI Taxonomy" id="2303421"/>
    <lineage>
        <taxon>Bacteria</taxon>
        <taxon>Bacillati</taxon>
        <taxon>Actinomycetota</taxon>
        <taxon>Actinomycetes</taxon>
        <taxon>Streptosporangiales</taxon>
        <taxon>Thermomonosporaceae</taxon>
        <taxon>Actinomadura</taxon>
    </lineage>
</organism>
<dbReference type="InterPro" id="IPR016163">
    <property type="entry name" value="Ald_DH_C"/>
</dbReference>
<dbReference type="EMBL" id="QVNQ01000009">
    <property type="protein sequence ID" value="RFS82524.1"/>
    <property type="molecule type" value="Genomic_DNA"/>
</dbReference>
<dbReference type="InterPro" id="IPR029510">
    <property type="entry name" value="Ald_DH_CS_GLU"/>
</dbReference>
<evidence type="ECO:0000256" key="1">
    <source>
        <dbReference type="ARBA" id="ARBA00009986"/>
    </source>
</evidence>
<feature type="domain" description="Aldehyde dehydrogenase" evidence="6">
    <location>
        <begin position="26"/>
        <end position="484"/>
    </location>
</feature>
<dbReference type="InterPro" id="IPR016162">
    <property type="entry name" value="Ald_DH_N"/>
</dbReference>
<evidence type="ECO:0000256" key="3">
    <source>
        <dbReference type="ARBA" id="ARBA00023027"/>
    </source>
</evidence>
<dbReference type="PANTHER" id="PTHR43720:SF2">
    <property type="entry name" value="2-AMINOMUCONIC SEMIALDEHYDE DEHYDROGENASE"/>
    <property type="match status" value="1"/>
</dbReference>
<protein>
    <submittedName>
        <fullName evidence="7">5-carboxymethyl-2-hydroxymuconate semialdehyde dehydrogenase</fullName>
    </submittedName>
</protein>
<evidence type="ECO:0000313" key="8">
    <source>
        <dbReference type="Proteomes" id="UP000262882"/>
    </source>
</evidence>
<dbReference type="AlphaFoldDB" id="A0A372GAX6"/>
<evidence type="ECO:0000313" key="7">
    <source>
        <dbReference type="EMBL" id="RFS82524.1"/>
    </source>
</evidence>
<dbReference type="PANTHER" id="PTHR43720">
    <property type="entry name" value="2-AMINOMUCONIC SEMIALDEHYDE DEHYDROGENASE"/>
    <property type="match status" value="1"/>
</dbReference>
<dbReference type="Gene3D" id="3.40.309.10">
    <property type="entry name" value="Aldehyde Dehydrogenase, Chain A, domain 2"/>
    <property type="match status" value="1"/>
</dbReference>
<dbReference type="NCBIfam" id="TIGR02299">
    <property type="entry name" value="HpaE"/>
    <property type="match status" value="1"/>
</dbReference>
<dbReference type="FunFam" id="3.40.605.10:FF:000007">
    <property type="entry name" value="NAD/NADP-dependent betaine aldehyde dehydrogenase"/>
    <property type="match status" value="1"/>
</dbReference>
<name>A0A372GAX6_9ACTN</name>
<comment type="similarity">
    <text evidence="1 5">Belongs to the aldehyde dehydrogenase family.</text>
</comment>
<keyword evidence="8" id="KW-1185">Reference proteome</keyword>
<accession>A0A372GAX6</accession>
<evidence type="ECO:0000256" key="2">
    <source>
        <dbReference type="ARBA" id="ARBA00023002"/>
    </source>
</evidence>
<evidence type="ECO:0000256" key="4">
    <source>
        <dbReference type="PROSITE-ProRule" id="PRU10007"/>
    </source>
</evidence>
<dbReference type="FunFam" id="3.40.309.10:FF:000012">
    <property type="entry name" value="Betaine aldehyde dehydrogenase"/>
    <property type="match status" value="1"/>
</dbReference>
<dbReference type="GO" id="GO:0018480">
    <property type="term" value="F:5-carboxymethyl-2-hydroxymuconic-semialdehyde dehydrogenase activity"/>
    <property type="evidence" value="ECO:0007669"/>
    <property type="project" value="InterPro"/>
</dbReference>
<dbReference type="Pfam" id="PF00171">
    <property type="entry name" value="Aldedh"/>
    <property type="match status" value="1"/>
</dbReference>
<dbReference type="InterPro" id="IPR011985">
    <property type="entry name" value="DH_HpaE"/>
</dbReference>
<reference evidence="7 8" key="1">
    <citation type="submission" date="2018-08" db="EMBL/GenBank/DDBJ databases">
        <title>Actinomadura spongicola sp. nov., isolated from marine sponge Leucetta chagosensis.</title>
        <authorList>
            <person name="Li L."/>
            <person name="Lin H.W."/>
        </authorList>
    </citation>
    <scope>NUCLEOTIDE SEQUENCE [LARGE SCALE GENOMIC DNA]</scope>
    <source>
        <strain evidence="7 8">LHW52907</strain>
    </source>
</reference>
<dbReference type="OrthoDB" id="3802174at2"/>
<dbReference type="PROSITE" id="PS00070">
    <property type="entry name" value="ALDEHYDE_DEHYDR_CYS"/>
    <property type="match status" value="1"/>
</dbReference>